<dbReference type="Gene3D" id="3.10.20.90">
    <property type="entry name" value="Phosphatidylinositol 3-kinase Catalytic Subunit, Chain A, domain 1"/>
    <property type="match status" value="3"/>
</dbReference>
<evidence type="ECO:0000313" key="3">
    <source>
        <dbReference type="Proteomes" id="UP001318860"/>
    </source>
</evidence>
<dbReference type="InterPro" id="IPR000626">
    <property type="entry name" value="Ubiquitin-like_dom"/>
</dbReference>
<proteinExistence type="predicted"/>
<dbReference type="InterPro" id="IPR019954">
    <property type="entry name" value="Ubiquitin_CS"/>
</dbReference>
<evidence type="ECO:0000313" key="2">
    <source>
        <dbReference type="EMBL" id="KAK6127439.1"/>
    </source>
</evidence>
<name>A0ABR0UYN4_REHGL</name>
<dbReference type="CDD" id="cd17039">
    <property type="entry name" value="Ubl_ubiquitin_like"/>
    <property type="match status" value="2"/>
</dbReference>
<feature type="domain" description="Ubiquitin-like" evidence="1">
    <location>
        <begin position="1"/>
        <end position="69"/>
    </location>
</feature>
<comment type="caution">
    <text evidence="2">The sequence shown here is derived from an EMBL/GenBank/DDBJ whole genome shotgun (WGS) entry which is preliminary data.</text>
</comment>
<dbReference type="PANTHER" id="PTHR10621">
    <property type="entry name" value="UV EXCISION REPAIR PROTEIN RAD23"/>
    <property type="match status" value="1"/>
</dbReference>
<dbReference type="SUPFAM" id="SSF54236">
    <property type="entry name" value="Ubiquitin-like"/>
    <property type="match status" value="3"/>
</dbReference>
<feature type="domain" description="Ubiquitin-like" evidence="1">
    <location>
        <begin position="88"/>
        <end position="164"/>
    </location>
</feature>
<dbReference type="Proteomes" id="UP001318860">
    <property type="component" value="Unassembled WGS sequence"/>
</dbReference>
<dbReference type="PROSITE" id="PS50053">
    <property type="entry name" value="UBIQUITIN_2"/>
    <property type="match status" value="3"/>
</dbReference>
<evidence type="ECO:0000259" key="1">
    <source>
        <dbReference type="PROSITE" id="PS50053"/>
    </source>
</evidence>
<gene>
    <name evidence="2" type="ORF">DH2020_038828</name>
</gene>
<dbReference type="SMART" id="SM00213">
    <property type="entry name" value="UBQ"/>
    <property type="match status" value="2"/>
</dbReference>
<dbReference type="Pfam" id="PF00240">
    <property type="entry name" value="ubiquitin"/>
    <property type="match status" value="2"/>
</dbReference>
<feature type="domain" description="Ubiquitin-like" evidence="1">
    <location>
        <begin position="179"/>
        <end position="256"/>
    </location>
</feature>
<organism evidence="2 3">
    <name type="scientific">Rehmannia glutinosa</name>
    <name type="common">Chinese foxglove</name>
    <dbReference type="NCBI Taxonomy" id="99300"/>
    <lineage>
        <taxon>Eukaryota</taxon>
        <taxon>Viridiplantae</taxon>
        <taxon>Streptophyta</taxon>
        <taxon>Embryophyta</taxon>
        <taxon>Tracheophyta</taxon>
        <taxon>Spermatophyta</taxon>
        <taxon>Magnoliopsida</taxon>
        <taxon>eudicotyledons</taxon>
        <taxon>Gunneridae</taxon>
        <taxon>Pentapetalae</taxon>
        <taxon>asterids</taxon>
        <taxon>lamiids</taxon>
        <taxon>Lamiales</taxon>
        <taxon>Orobanchaceae</taxon>
        <taxon>Rehmannieae</taxon>
        <taxon>Rehmannia</taxon>
    </lineage>
</organism>
<reference evidence="2 3" key="1">
    <citation type="journal article" date="2021" name="Comput. Struct. Biotechnol. J.">
        <title>De novo genome assembly of the potent medicinal plant Rehmannia glutinosa using nanopore technology.</title>
        <authorList>
            <person name="Ma L."/>
            <person name="Dong C."/>
            <person name="Song C."/>
            <person name="Wang X."/>
            <person name="Zheng X."/>
            <person name="Niu Y."/>
            <person name="Chen S."/>
            <person name="Feng W."/>
        </authorList>
    </citation>
    <scope>NUCLEOTIDE SEQUENCE [LARGE SCALE GENOMIC DNA]</scope>
    <source>
        <strain evidence="2">DH-2019</strain>
    </source>
</reference>
<dbReference type="PROSITE" id="PS00299">
    <property type="entry name" value="UBIQUITIN_1"/>
    <property type="match status" value="1"/>
</dbReference>
<protein>
    <recommendedName>
        <fullName evidence="1">Ubiquitin-like domain-containing protein</fullName>
    </recommendedName>
</protein>
<dbReference type="EMBL" id="JABTTQ020001882">
    <property type="protein sequence ID" value="KAK6127439.1"/>
    <property type="molecule type" value="Genomic_DNA"/>
</dbReference>
<sequence length="258" mass="29134">MDVIFKPSRGSPFYIEVGYFDTVLEIKEKIQKATGIPVSEQTLVFKGNTLHDDLNVHHSDILDRSCILLEVPPDTDYQTDECSPPPKIELLLKMPSPKPDIAVEMDANETIQKLKEKIHETEGMPVNQLVIDVNGIELHDHKSMQECELSDNSEVNVSVRSSSATSWPSSRNNGGRPKMRIFVVTKCGTETVPMEVDLLDRIGELRNKLEEMKLDLPQEGYFFVYKQNVMDDERSFRWHHVCQGDIIEVFGGSVSGGS</sequence>
<accession>A0ABR0UYN4</accession>
<dbReference type="InterPro" id="IPR029071">
    <property type="entry name" value="Ubiquitin-like_domsf"/>
</dbReference>
<keyword evidence="3" id="KW-1185">Reference proteome</keyword>
<dbReference type="PANTHER" id="PTHR10621:SF38">
    <property type="entry name" value="UBIQUITIN DOMAIN-CONTAINING PROTEIN 7SL RNA1-RELATED"/>
    <property type="match status" value="1"/>
</dbReference>